<dbReference type="EMBL" id="WJBH02000010">
    <property type="protein sequence ID" value="KAI9551599.1"/>
    <property type="molecule type" value="Genomic_DNA"/>
</dbReference>
<dbReference type="Proteomes" id="UP000820818">
    <property type="component" value="Linkage Group LG10"/>
</dbReference>
<organism evidence="1 2">
    <name type="scientific">Daphnia sinensis</name>
    <dbReference type="NCBI Taxonomy" id="1820382"/>
    <lineage>
        <taxon>Eukaryota</taxon>
        <taxon>Metazoa</taxon>
        <taxon>Ecdysozoa</taxon>
        <taxon>Arthropoda</taxon>
        <taxon>Crustacea</taxon>
        <taxon>Branchiopoda</taxon>
        <taxon>Diplostraca</taxon>
        <taxon>Cladocera</taxon>
        <taxon>Anomopoda</taxon>
        <taxon>Daphniidae</taxon>
        <taxon>Daphnia</taxon>
        <taxon>Daphnia similis group</taxon>
    </lineage>
</organism>
<evidence type="ECO:0000313" key="2">
    <source>
        <dbReference type="Proteomes" id="UP000820818"/>
    </source>
</evidence>
<comment type="caution">
    <text evidence="1">The sequence shown here is derived from an EMBL/GenBank/DDBJ whole genome shotgun (WGS) entry which is preliminary data.</text>
</comment>
<sequence>MESDFHSREWKTRFSSVERMMLVFQFLDDPTVKQGSILQSILTNAFCFLISSMDDINTAVANRANILLESLHDGSLKLLCWCLEQQFDSFICDRPLLLHSIMALHHHPWLTKRKIISWKFFFNRFDALYLEAQLSLQRAGELIEPLDLKASHMSNESFNKKLQKAREAFKRYAPSRPTYRIIGILASDRMNNQQASQEEAYVALFMQRCSELNDYDGETHSLLLTTLMQFLAQPDLAQLSDDKFQSQIQNLVLRHLSLLLGYGPTERAFCVTPQKLRSSATFNAFLSALPQVLDRNLAIGATLLPMTLSLMIFCPAPPSKANGPGGNSWLQCHGQAGVPIIMHG</sequence>
<accession>A0AAD5KGL0</accession>
<dbReference type="InterPro" id="IPR024855">
    <property type="entry name" value="UNC79"/>
</dbReference>
<dbReference type="PANTHER" id="PTHR21696:SF2">
    <property type="entry name" value="PROTEIN UNC-79 HOMOLOG"/>
    <property type="match status" value="1"/>
</dbReference>
<evidence type="ECO:0000313" key="1">
    <source>
        <dbReference type="EMBL" id="KAI9551599.1"/>
    </source>
</evidence>
<dbReference type="AlphaFoldDB" id="A0AAD5KGL0"/>
<protein>
    <submittedName>
        <fullName evidence="1">Uncharacterized protein</fullName>
    </submittedName>
</protein>
<dbReference type="PANTHER" id="PTHR21696">
    <property type="entry name" value="PROTEIN UNC-79 HOMOLOG"/>
    <property type="match status" value="1"/>
</dbReference>
<gene>
    <name evidence="1" type="ORF">GHT06_021932</name>
</gene>
<name>A0AAD5KGL0_9CRUS</name>
<proteinExistence type="predicted"/>
<reference evidence="1 2" key="1">
    <citation type="submission" date="2022-05" db="EMBL/GenBank/DDBJ databases">
        <title>A multi-omics perspective on studying reproductive biology in Daphnia sinensis.</title>
        <authorList>
            <person name="Jia J."/>
        </authorList>
    </citation>
    <scope>NUCLEOTIDE SEQUENCE [LARGE SCALE GENOMIC DNA]</scope>
    <source>
        <strain evidence="1 2">WSL</strain>
    </source>
</reference>
<keyword evidence="2" id="KW-1185">Reference proteome</keyword>